<reference evidence="7" key="1">
    <citation type="journal article" date="2015" name="Nature">
        <title>Complex archaea that bridge the gap between prokaryotes and eukaryotes.</title>
        <authorList>
            <person name="Spang A."/>
            <person name="Saw J.H."/>
            <person name="Jorgensen S.L."/>
            <person name="Zaremba-Niedzwiedzka K."/>
            <person name="Martijn J."/>
            <person name="Lind A.E."/>
            <person name="van Eijk R."/>
            <person name="Schleper C."/>
            <person name="Guy L."/>
            <person name="Ettema T.J."/>
        </authorList>
    </citation>
    <scope>NUCLEOTIDE SEQUENCE</scope>
</reference>
<evidence type="ECO:0000256" key="4">
    <source>
        <dbReference type="ARBA" id="ARBA00029440"/>
    </source>
</evidence>
<dbReference type="GO" id="GO:0016639">
    <property type="term" value="F:oxidoreductase activity, acting on the CH-NH2 group of donors, NAD or NADP as acceptor"/>
    <property type="evidence" value="ECO:0007669"/>
    <property type="project" value="InterPro"/>
</dbReference>
<feature type="domain" description="Dihydroprymidine dehydrogenase" evidence="6">
    <location>
        <begin position="23"/>
        <end position="131"/>
    </location>
</feature>
<accession>A0A0F9WPP5</accession>
<dbReference type="PANTHER" id="PTHR43100:SF1">
    <property type="entry name" value="GLUTAMATE SYNTHASE [NADPH] SMALL CHAIN"/>
    <property type="match status" value="1"/>
</dbReference>
<evidence type="ECO:0000256" key="1">
    <source>
        <dbReference type="ARBA" id="ARBA00022605"/>
    </source>
</evidence>
<comment type="pathway">
    <text evidence="4">Amino-acid biosynthesis.</text>
</comment>
<evidence type="ECO:0000256" key="3">
    <source>
        <dbReference type="ARBA" id="ARBA00023164"/>
    </source>
</evidence>
<dbReference type="GO" id="GO:0051536">
    <property type="term" value="F:iron-sulfur cluster binding"/>
    <property type="evidence" value="ECO:0007669"/>
    <property type="project" value="InterPro"/>
</dbReference>
<keyword evidence="2" id="KW-0560">Oxidoreductase</keyword>
<proteinExistence type="predicted"/>
<dbReference type="InterPro" id="IPR009051">
    <property type="entry name" value="Helical_ferredxn"/>
</dbReference>
<protein>
    <recommendedName>
        <fullName evidence="8">4Fe-4S ferredoxin-type domain-containing protein</fullName>
    </recommendedName>
</protein>
<dbReference type="Gene3D" id="1.10.1060.10">
    <property type="entry name" value="Alpha-helical ferredoxin"/>
    <property type="match status" value="1"/>
</dbReference>
<dbReference type="SUPFAM" id="SSF51971">
    <property type="entry name" value="Nucleotide-binding domain"/>
    <property type="match status" value="2"/>
</dbReference>
<dbReference type="PANTHER" id="PTHR43100">
    <property type="entry name" value="GLUTAMATE SYNTHASE [NADPH] SMALL CHAIN"/>
    <property type="match status" value="1"/>
</dbReference>
<dbReference type="AlphaFoldDB" id="A0A0F9WPP5"/>
<dbReference type="EMBL" id="LAZR01000226">
    <property type="protein sequence ID" value="KKN80698.1"/>
    <property type="molecule type" value="Genomic_DNA"/>
</dbReference>
<gene>
    <name evidence="7" type="ORF">LCGC14_0326510</name>
</gene>
<dbReference type="InterPro" id="IPR023753">
    <property type="entry name" value="FAD/NAD-binding_dom"/>
</dbReference>
<sequence length="484" mass="53119">MGKVTGFLEIDRQTHKYQPASDRIRHFREFTLPMSDEEVGKQAARCMDCGIPYCHGPTGCPIHNQIPDWNDLVYQGDWETAIRNLHSTNNFPEFTGRICPAPCEEACTLNLEDVPVAIKTVEQALADKAHKLGLIKPQPAKTKTGKRVAIIGSGPAGLAAAQQLGRAGHDVHVFERESRPGGLMRYGIPDFKMEKHWIDRRVAQMEGEGVTFFCGVNVGKDKRVEELTAEYDAVLFCGGAERPRDAGIPDEGLTGIYDAMPYLVQQNRRVANENIASVGWPSEEIWAGGKHVVVVGGGDTASDCVGTAFRQGAVKVTQLDIRPQPPKTENKLEVWPYWATKMRTSSSQAEGAIREFQIATLAFVGEDGILTGVECAEVDEQRKPLPGTEFVIKADLAFIAIGFAGPFMDSFMRDAGDALATRTDRRGNVSIAADDDRYLTSVDKLYAAGDTRRGQSLVVWAIREGRQAARAIDLDLMGETTLPR</sequence>
<dbReference type="Pfam" id="PF07992">
    <property type="entry name" value="Pyr_redox_2"/>
    <property type="match status" value="1"/>
</dbReference>
<comment type="caution">
    <text evidence="7">The sequence shown here is derived from an EMBL/GenBank/DDBJ whole genome shotgun (WGS) entry which is preliminary data.</text>
</comment>
<evidence type="ECO:0008006" key="8">
    <source>
        <dbReference type="Google" id="ProtNLM"/>
    </source>
</evidence>
<organism evidence="7">
    <name type="scientific">marine sediment metagenome</name>
    <dbReference type="NCBI Taxonomy" id="412755"/>
    <lineage>
        <taxon>unclassified sequences</taxon>
        <taxon>metagenomes</taxon>
        <taxon>ecological metagenomes</taxon>
    </lineage>
</organism>
<evidence type="ECO:0000259" key="5">
    <source>
        <dbReference type="Pfam" id="PF07992"/>
    </source>
</evidence>
<dbReference type="Gene3D" id="3.50.50.60">
    <property type="entry name" value="FAD/NAD(P)-binding domain"/>
    <property type="match status" value="2"/>
</dbReference>
<evidence type="ECO:0000313" key="7">
    <source>
        <dbReference type="EMBL" id="KKN80698.1"/>
    </source>
</evidence>
<name>A0A0F9WPP5_9ZZZZ</name>
<keyword evidence="3" id="KW-0314">Glutamate biosynthesis</keyword>
<feature type="domain" description="FAD/NAD(P)-binding" evidence="5">
    <location>
        <begin position="147"/>
        <end position="465"/>
    </location>
</feature>
<dbReference type="InterPro" id="IPR036188">
    <property type="entry name" value="FAD/NAD-bd_sf"/>
</dbReference>
<dbReference type="GO" id="GO:0006537">
    <property type="term" value="P:glutamate biosynthetic process"/>
    <property type="evidence" value="ECO:0007669"/>
    <property type="project" value="UniProtKB-KW"/>
</dbReference>
<dbReference type="SUPFAM" id="SSF46548">
    <property type="entry name" value="alpha-helical ferredoxin"/>
    <property type="match status" value="1"/>
</dbReference>
<evidence type="ECO:0000256" key="2">
    <source>
        <dbReference type="ARBA" id="ARBA00023002"/>
    </source>
</evidence>
<keyword evidence="1" id="KW-0028">Amino-acid biosynthesis</keyword>
<dbReference type="InterPro" id="IPR028261">
    <property type="entry name" value="DPD_II"/>
</dbReference>
<dbReference type="InterPro" id="IPR006005">
    <property type="entry name" value="Glut_synth_ssu1"/>
</dbReference>
<dbReference type="InterPro" id="IPR051394">
    <property type="entry name" value="Glutamate_Synthase"/>
</dbReference>
<evidence type="ECO:0000259" key="6">
    <source>
        <dbReference type="Pfam" id="PF14691"/>
    </source>
</evidence>
<dbReference type="NCBIfam" id="TIGR01317">
    <property type="entry name" value="GOGAT_sm_gam"/>
    <property type="match status" value="1"/>
</dbReference>
<dbReference type="PRINTS" id="PR00419">
    <property type="entry name" value="ADXRDTASE"/>
</dbReference>
<dbReference type="Pfam" id="PF14691">
    <property type="entry name" value="Fer4_20"/>
    <property type="match status" value="1"/>
</dbReference>